<dbReference type="GO" id="GO:0003964">
    <property type="term" value="F:RNA-directed DNA polymerase activity"/>
    <property type="evidence" value="ECO:0007669"/>
    <property type="project" value="UniProtKB-KW"/>
</dbReference>
<dbReference type="InterPro" id="IPR001584">
    <property type="entry name" value="Integrase_cat-core"/>
</dbReference>
<dbReference type="AlphaFoldDB" id="A0A1W5DBA1"/>
<dbReference type="InterPro" id="IPR036397">
    <property type="entry name" value="RNaseH_sf"/>
</dbReference>
<dbReference type="SUPFAM" id="SSF53098">
    <property type="entry name" value="Ribonuclease H-like"/>
    <property type="match status" value="1"/>
</dbReference>
<keyword evidence="3" id="KW-0540">Nuclease</keyword>
<reference evidence="12" key="1">
    <citation type="submission" date="2017-03" db="EMBL/GenBank/DDBJ databases">
        <authorList>
            <person name="Sharma R."/>
            <person name="Thines M."/>
        </authorList>
    </citation>
    <scope>NUCLEOTIDE SEQUENCE [LARGE SCALE GENOMIC DNA]</scope>
</reference>
<dbReference type="Gene3D" id="3.30.70.270">
    <property type="match status" value="1"/>
</dbReference>
<dbReference type="InterPro" id="IPR043502">
    <property type="entry name" value="DNA/RNA_pol_sf"/>
</dbReference>
<evidence type="ECO:0000256" key="8">
    <source>
        <dbReference type="ARBA" id="ARBA00023268"/>
    </source>
</evidence>
<dbReference type="CDD" id="cd09274">
    <property type="entry name" value="RNase_HI_RT_Ty3"/>
    <property type="match status" value="1"/>
</dbReference>
<dbReference type="InterPro" id="IPR043128">
    <property type="entry name" value="Rev_trsase/Diguanyl_cyclase"/>
</dbReference>
<dbReference type="GO" id="GO:0003723">
    <property type="term" value="F:RNA binding"/>
    <property type="evidence" value="ECO:0007669"/>
    <property type="project" value="UniProtKB-KW"/>
</dbReference>
<dbReference type="InterPro" id="IPR041577">
    <property type="entry name" value="RT_RNaseH_2"/>
</dbReference>
<dbReference type="GO" id="GO:0004519">
    <property type="term" value="F:endonuclease activity"/>
    <property type="evidence" value="ECO:0007669"/>
    <property type="project" value="UniProtKB-KW"/>
</dbReference>
<accession>A0A1W5DBA1</accession>
<evidence type="ECO:0000256" key="9">
    <source>
        <dbReference type="SAM" id="MobiDB-lite"/>
    </source>
</evidence>
<dbReference type="Gene3D" id="3.30.420.10">
    <property type="entry name" value="Ribonuclease H-like superfamily/Ribonuclease H"/>
    <property type="match status" value="1"/>
</dbReference>
<keyword evidence="6" id="KW-0694">RNA-binding</keyword>
<feature type="domain" description="Integrase catalytic" evidence="10">
    <location>
        <begin position="288"/>
        <end position="464"/>
    </location>
</feature>
<dbReference type="InterPro" id="IPR041373">
    <property type="entry name" value="RT_RNaseH"/>
</dbReference>
<evidence type="ECO:0000313" key="11">
    <source>
        <dbReference type="EMBL" id="SLM40434.1"/>
    </source>
</evidence>
<evidence type="ECO:0000256" key="2">
    <source>
        <dbReference type="ARBA" id="ARBA00022695"/>
    </source>
</evidence>
<dbReference type="InterPro" id="IPR012337">
    <property type="entry name" value="RNaseH-like_sf"/>
</dbReference>
<dbReference type="GO" id="GO:0005634">
    <property type="term" value="C:nucleus"/>
    <property type="evidence" value="ECO:0007669"/>
    <property type="project" value="UniProtKB-ARBA"/>
</dbReference>
<feature type="compositionally biased region" description="Basic and acidic residues" evidence="9">
    <location>
        <begin position="456"/>
        <end position="474"/>
    </location>
</feature>
<dbReference type="Proteomes" id="UP000192927">
    <property type="component" value="Unassembled WGS sequence"/>
</dbReference>
<keyword evidence="7 11" id="KW-0695">RNA-directed DNA polymerase</keyword>
<feature type="region of interest" description="Disordered" evidence="9">
    <location>
        <begin position="456"/>
        <end position="484"/>
    </location>
</feature>
<evidence type="ECO:0000256" key="7">
    <source>
        <dbReference type="ARBA" id="ARBA00022918"/>
    </source>
</evidence>
<name>A0A1W5DBA1_9LECA</name>
<keyword evidence="8" id="KW-0511">Multifunctional enzyme</keyword>
<sequence>MFPKPENVKDVQAFLGLANYYRKLIKNFSDGAGPLTDLTKKDVPFYFGDRELKSFNLIKERLCSADVLAIYDPEKEAILETDASDYAIGACLAQNGEDGKRRVELLAVVEALRQWRVYLEGAKYPVQIYSDHKNLLYWTSTKELNRRQVRWSEVLASYDFRIQHVRGNDNKCADALSRRTDYEQGSKPTPAAILQDKNGIMTFRKQQTDTLALMEDLNLTDKQKLQVIQERHDNKLAGHPGISKTIELITRDFKWPGLRKDVQHYVDNCDTCKKAKHSRHKPYGLLQPPAVPNETWTSIAMDFITKLPKSKDPLTKTEYDSIFVVVDRLSGFGSFEPYLESSDSEALAYSLMRNVFSRFGTPQEIISDRGTLFTSQFWQSLSDQLGIKHKLSTAYHPQTDGQTERTNQTLEQYLRCYVNYEQNNWVSMLPTAQFAFNNAPGPTGISPFYANYGKHPEISRDPRSLKPVAEKAQGDTENISELSK</sequence>
<evidence type="ECO:0000256" key="1">
    <source>
        <dbReference type="ARBA" id="ARBA00022679"/>
    </source>
</evidence>
<proteinExistence type="predicted"/>
<dbReference type="SUPFAM" id="SSF56672">
    <property type="entry name" value="DNA/RNA polymerases"/>
    <property type="match status" value="1"/>
</dbReference>
<dbReference type="Pfam" id="PF17921">
    <property type="entry name" value="Integrase_H2C2"/>
    <property type="match status" value="1"/>
</dbReference>
<evidence type="ECO:0000256" key="6">
    <source>
        <dbReference type="ARBA" id="ARBA00022884"/>
    </source>
</evidence>
<dbReference type="EMBL" id="FWEW01003721">
    <property type="protein sequence ID" value="SLM40434.1"/>
    <property type="molecule type" value="Genomic_DNA"/>
</dbReference>
<keyword evidence="5" id="KW-0378">Hydrolase</keyword>
<dbReference type="PANTHER" id="PTHR37984:SF5">
    <property type="entry name" value="PROTEIN NYNRIN-LIKE"/>
    <property type="match status" value="1"/>
</dbReference>
<feature type="compositionally biased region" description="Polar residues" evidence="9">
    <location>
        <begin position="475"/>
        <end position="484"/>
    </location>
</feature>
<keyword evidence="12" id="KW-1185">Reference proteome</keyword>
<dbReference type="Gene3D" id="1.10.340.70">
    <property type="match status" value="1"/>
</dbReference>
<dbReference type="Pfam" id="PF17917">
    <property type="entry name" value="RT_RNaseH"/>
    <property type="match status" value="1"/>
</dbReference>
<keyword evidence="4" id="KW-0255">Endonuclease</keyword>
<dbReference type="FunFam" id="1.10.340.70:FF:000001">
    <property type="entry name" value="Retrovirus-related Pol polyprotein from transposon gypsy-like Protein"/>
    <property type="match status" value="1"/>
</dbReference>
<evidence type="ECO:0000256" key="5">
    <source>
        <dbReference type="ARBA" id="ARBA00022801"/>
    </source>
</evidence>
<dbReference type="InterPro" id="IPR041588">
    <property type="entry name" value="Integrase_H2C2"/>
</dbReference>
<evidence type="ECO:0000256" key="4">
    <source>
        <dbReference type="ARBA" id="ARBA00022759"/>
    </source>
</evidence>
<evidence type="ECO:0000313" key="12">
    <source>
        <dbReference type="Proteomes" id="UP000192927"/>
    </source>
</evidence>
<dbReference type="Pfam" id="PF17919">
    <property type="entry name" value="RT_RNaseH_2"/>
    <property type="match status" value="1"/>
</dbReference>
<evidence type="ECO:0000259" key="10">
    <source>
        <dbReference type="PROSITE" id="PS50994"/>
    </source>
</evidence>
<dbReference type="GO" id="GO:0015074">
    <property type="term" value="P:DNA integration"/>
    <property type="evidence" value="ECO:0007669"/>
    <property type="project" value="InterPro"/>
</dbReference>
<keyword evidence="1" id="KW-0808">Transferase</keyword>
<dbReference type="PANTHER" id="PTHR37984">
    <property type="entry name" value="PROTEIN CBG26694"/>
    <property type="match status" value="1"/>
</dbReference>
<keyword evidence="2" id="KW-0548">Nucleotidyltransferase</keyword>
<dbReference type="GO" id="GO:0016787">
    <property type="term" value="F:hydrolase activity"/>
    <property type="evidence" value="ECO:0007669"/>
    <property type="project" value="UniProtKB-KW"/>
</dbReference>
<protein>
    <submittedName>
        <fullName evidence="11">Reverse transcriptase domain protein</fullName>
    </submittedName>
</protein>
<dbReference type="PROSITE" id="PS50994">
    <property type="entry name" value="INTEGRASE"/>
    <property type="match status" value="1"/>
</dbReference>
<dbReference type="Pfam" id="PF00665">
    <property type="entry name" value="rve"/>
    <property type="match status" value="1"/>
</dbReference>
<dbReference type="InterPro" id="IPR050951">
    <property type="entry name" value="Retrovirus_Pol_polyprotein"/>
</dbReference>
<dbReference type="FunFam" id="3.30.70.270:FF:000020">
    <property type="entry name" value="Transposon Tf2-6 polyprotein-like Protein"/>
    <property type="match status" value="1"/>
</dbReference>
<evidence type="ECO:0000256" key="3">
    <source>
        <dbReference type="ARBA" id="ARBA00022722"/>
    </source>
</evidence>
<organism evidence="11 12">
    <name type="scientific">Lasallia pustulata</name>
    <dbReference type="NCBI Taxonomy" id="136370"/>
    <lineage>
        <taxon>Eukaryota</taxon>
        <taxon>Fungi</taxon>
        <taxon>Dikarya</taxon>
        <taxon>Ascomycota</taxon>
        <taxon>Pezizomycotina</taxon>
        <taxon>Lecanoromycetes</taxon>
        <taxon>OSLEUM clade</taxon>
        <taxon>Umbilicariomycetidae</taxon>
        <taxon>Umbilicariales</taxon>
        <taxon>Umbilicariaceae</taxon>
        <taxon>Lasallia</taxon>
    </lineage>
</organism>